<evidence type="ECO:0000313" key="5">
    <source>
        <dbReference type="EMBL" id="PMB82225.1"/>
    </source>
</evidence>
<dbReference type="RefSeq" id="WP_104688952.1">
    <property type="nucleotide sequence ID" value="NZ_JBKTHY010000007.1"/>
</dbReference>
<evidence type="ECO:0000256" key="2">
    <source>
        <dbReference type="ARBA" id="ARBA00022741"/>
    </source>
</evidence>
<reference evidence="5 6" key="1">
    <citation type="submission" date="2017-09" db="EMBL/GenBank/DDBJ databases">
        <title>Bacterial strain isolated from the female urinary microbiota.</title>
        <authorList>
            <person name="Thomas-White K."/>
            <person name="Kumar N."/>
            <person name="Forster S."/>
            <person name="Putonti C."/>
            <person name="Lawley T."/>
            <person name="Wolfe A.J."/>
        </authorList>
    </citation>
    <scope>NUCLEOTIDE SEQUENCE [LARGE SCALE GENOMIC DNA]</scope>
    <source>
        <strain evidence="5 6">UMB0683</strain>
    </source>
</reference>
<dbReference type="OrthoDB" id="9804819at2"/>
<dbReference type="Pfam" id="PF00005">
    <property type="entry name" value="ABC_tran"/>
    <property type="match status" value="1"/>
</dbReference>
<evidence type="ECO:0000259" key="4">
    <source>
        <dbReference type="PROSITE" id="PS50893"/>
    </source>
</evidence>
<dbReference type="SMART" id="SM00382">
    <property type="entry name" value="AAA"/>
    <property type="match status" value="1"/>
</dbReference>
<comment type="caution">
    <text evidence="5">The sequence shown here is derived from an EMBL/GenBank/DDBJ whole genome shotgun (WGS) entry which is preliminary data.</text>
</comment>
<dbReference type="GO" id="GO:0005524">
    <property type="term" value="F:ATP binding"/>
    <property type="evidence" value="ECO:0007669"/>
    <property type="project" value="UniProtKB-KW"/>
</dbReference>
<feature type="domain" description="ABC transporter" evidence="4">
    <location>
        <begin position="4"/>
        <end position="229"/>
    </location>
</feature>
<accession>A0A2J6NLM1</accession>
<dbReference type="Proteomes" id="UP000239920">
    <property type="component" value="Unassembled WGS sequence"/>
</dbReference>
<gene>
    <name evidence="5" type="ORF">CK797_06520</name>
</gene>
<dbReference type="InterPro" id="IPR003593">
    <property type="entry name" value="AAA+_ATPase"/>
</dbReference>
<sequence>MEQLSISHISKKFGRQLVLDDVSFTLAPAKIYGLLGRNGAGKSTLLNIITNRIFPTAGTVKLGTEDANNNDDVLGRMFLMSEANLYPKRTSIRRTFDLANEAYGQFNYQTAARQLREFGLNDQQHINDLSTGQQTIAKLVLALNVDADYILMDEPVLGLDATHRDIFYKELLKSYQAKPRTFVLSTHLISEIAQLVEHVIIIDQHKVIADDQVQHLLDRAYTVSGPAKLVDEYTAGLRVLASEDLGNIRTAYLLDDLDDQRTIPDQVKLGHYDLQHLFIYLTNGGERNDD</sequence>
<dbReference type="PANTHER" id="PTHR42939:SF1">
    <property type="entry name" value="ABC TRANSPORTER ATP-BINDING PROTEIN ALBC-RELATED"/>
    <property type="match status" value="1"/>
</dbReference>
<dbReference type="CDD" id="cd03230">
    <property type="entry name" value="ABC_DR_subfamily_A"/>
    <property type="match status" value="1"/>
</dbReference>
<dbReference type="Gene3D" id="3.40.50.300">
    <property type="entry name" value="P-loop containing nucleotide triphosphate hydrolases"/>
    <property type="match status" value="1"/>
</dbReference>
<dbReference type="InterPro" id="IPR051782">
    <property type="entry name" value="ABC_Transporter_VariousFunc"/>
</dbReference>
<dbReference type="EMBL" id="PNFV01000007">
    <property type="protein sequence ID" value="PMB82225.1"/>
    <property type="molecule type" value="Genomic_DNA"/>
</dbReference>
<dbReference type="PROSITE" id="PS50893">
    <property type="entry name" value="ABC_TRANSPORTER_2"/>
    <property type="match status" value="1"/>
</dbReference>
<proteinExistence type="predicted"/>
<keyword evidence="1" id="KW-0813">Transport</keyword>
<evidence type="ECO:0000256" key="1">
    <source>
        <dbReference type="ARBA" id="ARBA00022448"/>
    </source>
</evidence>
<dbReference type="PANTHER" id="PTHR42939">
    <property type="entry name" value="ABC TRANSPORTER ATP-BINDING PROTEIN ALBC-RELATED"/>
    <property type="match status" value="1"/>
</dbReference>
<keyword evidence="2" id="KW-0547">Nucleotide-binding</keyword>
<evidence type="ECO:0000313" key="6">
    <source>
        <dbReference type="Proteomes" id="UP000239920"/>
    </source>
</evidence>
<protein>
    <submittedName>
        <fullName evidence="5">ABC transporter ATP-binding protein</fullName>
    </submittedName>
</protein>
<dbReference type="AlphaFoldDB" id="A0A2J6NLM1"/>
<dbReference type="GO" id="GO:0016887">
    <property type="term" value="F:ATP hydrolysis activity"/>
    <property type="evidence" value="ECO:0007669"/>
    <property type="project" value="InterPro"/>
</dbReference>
<evidence type="ECO:0000256" key="3">
    <source>
        <dbReference type="ARBA" id="ARBA00022840"/>
    </source>
</evidence>
<dbReference type="InterPro" id="IPR003439">
    <property type="entry name" value="ABC_transporter-like_ATP-bd"/>
</dbReference>
<dbReference type="InterPro" id="IPR027417">
    <property type="entry name" value="P-loop_NTPase"/>
</dbReference>
<name>A0A2J6NLM1_9LACO</name>
<keyword evidence="3 5" id="KW-0067">ATP-binding</keyword>
<dbReference type="SUPFAM" id="SSF52540">
    <property type="entry name" value="P-loop containing nucleoside triphosphate hydrolases"/>
    <property type="match status" value="1"/>
</dbReference>
<organism evidence="5 6">
    <name type="scientific">Limosilactobacillus pontis</name>
    <dbReference type="NCBI Taxonomy" id="35787"/>
    <lineage>
        <taxon>Bacteria</taxon>
        <taxon>Bacillati</taxon>
        <taxon>Bacillota</taxon>
        <taxon>Bacilli</taxon>
        <taxon>Lactobacillales</taxon>
        <taxon>Lactobacillaceae</taxon>
        <taxon>Limosilactobacillus</taxon>
    </lineage>
</organism>